<dbReference type="CDD" id="cd03039">
    <property type="entry name" value="GST_N_Sigma_like"/>
    <property type="match status" value="1"/>
</dbReference>
<dbReference type="SFLD" id="SFLDG00363">
    <property type="entry name" value="AMPS_(cytGST):_Alpha-__Mu-__Pi"/>
    <property type="match status" value="1"/>
</dbReference>
<dbReference type="PROSITE" id="PS50405">
    <property type="entry name" value="GST_CTER"/>
    <property type="match status" value="1"/>
</dbReference>
<dbReference type="InterPro" id="IPR050213">
    <property type="entry name" value="GST_superfamily"/>
</dbReference>
<evidence type="ECO:0000259" key="2">
    <source>
        <dbReference type="PROSITE" id="PS50405"/>
    </source>
</evidence>
<dbReference type="Gene3D" id="3.40.30.10">
    <property type="entry name" value="Glutaredoxin"/>
    <property type="match status" value="1"/>
</dbReference>
<dbReference type="GO" id="GO:0006749">
    <property type="term" value="P:glutathione metabolic process"/>
    <property type="evidence" value="ECO:0007669"/>
    <property type="project" value="TreeGrafter"/>
</dbReference>
<dbReference type="InterPro" id="IPR036249">
    <property type="entry name" value="Thioredoxin-like_sf"/>
</dbReference>
<dbReference type="SUPFAM" id="SSF47616">
    <property type="entry name" value="GST C-terminal domain-like"/>
    <property type="match status" value="1"/>
</dbReference>
<dbReference type="PANTHER" id="PTHR11571:SF150">
    <property type="entry name" value="GLUTATHIONE S-TRANSFERASE"/>
    <property type="match status" value="1"/>
</dbReference>
<dbReference type="CDD" id="cd03192">
    <property type="entry name" value="GST_C_Sigma_like"/>
    <property type="match status" value="1"/>
</dbReference>
<dbReference type="Proteomes" id="UP000001396">
    <property type="component" value="Unassembled WGS sequence"/>
</dbReference>
<reference evidence="3 4" key="1">
    <citation type="journal article" date="2011" name="Genome Res.">
        <title>Phylogeny-wide analysis of social amoeba genomes highlights ancient origins for complex intercellular communication.</title>
        <authorList>
            <person name="Heidel A.J."/>
            <person name="Lawal H.M."/>
            <person name="Felder M."/>
            <person name="Schilde C."/>
            <person name="Helps N.R."/>
            <person name="Tunggal B."/>
            <person name="Rivero F."/>
            <person name="John U."/>
            <person name="Schleicher M."/>
            <person name="Eichinger L."/>
            <person name="Platzer M."/>
            <person name="Noegel A.A."/>
            <person name="Schaap P."/>
            <person name="Gloeckner G."/>
        </authorList>
    </citation>
    <scope>NUCLEOTIDE SEQUENCE [LARGE SCALE GENOMIC DNA]</scope>
    <source>
        <strain evidence="4">ATCC 26659 / Pp 5 / PN500</strain>
    </source>
</reference>
<dbReference type="Gene3D" id="1.20.1050.10">
    <property type="match status" value="1"/>
</dbReference>
<dbReference type="EMBL" id="ADBJ01000038">
    <property type="protein sequence ID" value="EFA78503.1"/>
    <property type="molecule type" value="Genomic_DNA"/>
</dbReference>
<dbReference type="SFLD" id="SFLDG01205">
    <property type="entry name" value="AMPS.1"/>
    <property type="match status" value="1"/>
</dbReference>
<evidence type="ECO:0008006" key="5">
    <source>
        <dbReference type="Google" id="ProtNLM"/>
    </source>
</evidence>
<dbReference type="SFLD" id="SFLDS00019">
    <property type="entry name" value="Glutathione_Transferase_(cytos"/>
    <property type="match status" value="1"/>
</dbReference>
<sequence>MSSNQIPTLHYFNGRGRAETSRVLLTLANIEFNDVRNTLPFADDGIKQKATYKQLPYYIDGDFEVSQSLAIENYIANKYNLAGDNLTDKAKVLSISQASYDISIPIFTNDTEEKKELYKNETLPRFLAAWEKILVDNGGKYFVGTKLSAADVSAYTTLENLYAKNFKDIVDRFTTLTYFKSTFETIPSISNYLSKRPTDLIF</sequence>
<dbReference type="FunCoup" id="D3BKS3">
    <property type="interactions" value="74"/>
</dbReference>
<proteinExistence type="predicted"/>
<dbReference type="InterPro" id="IPR036282">
    <property type="entry name" value="Glutathione-S-Trfase_C_sf"/>
</dbReference>
<gene>
    <name evidence="3" type="ORF">PPL_09155</name>
</gene>
<dbReference type="PANTHER" id="PTHR11571">
    <property type="entry name" value="GLUTATHIONE S-TRANSFERASE"/>
    <property type="match status" value="1"/>
</dbReference>
<dbReference type="GeneID" id="31364630"/>
<dbReference type="InterPro" id="IPR004046">
    <property type="entry name" value="GST_C"/>
</dbReference>
<keyword evidence="4" id="KW-1185">Reference proteome</keyword>
<feature type="domain" description="GST C-terminal" evidence="2">
    <location>
        <begin position="61"/>
        <end position="200"/>
    </location>
</feature>
<comment type="caution">
    <text evidence="3">The sequence shown here is derived from an EMBL/GenBank/DDBJ whole genome shotgun (WGS) entry which is preliminary data.</text>
</comment>
<dbReference type="InterPro" id="IPR040079">
    <property type="entry name" value="Glutathione_S-Trfase"/>
</dbReference>
<dbReference type="OMA" id="VHEYMDA"/>
<feature type="domain" description="GST N-terminal" evidence="1">
    <location>
        <begin position="5"/>
        <end position="83"/>
    </location>
</feature>
<evidence type="ECO:0000259" key="1">
    <source>
        <dbReference type="PROSITE" id="PS50404"/>
    </source>
</evidence>
<dbReference type="GO" id="GO:0004364">
    <property type="term" value="F:glutathione transferase activity"/>
    <property type="evidence" value="ECO:0007669"/>
    <property type="project" value="TreeGrafter"/>
</dbReference>
<dbReference type="Pfam" id="PF02798">
    <property type="entry name" value="GST_N"/>
    <property type="match status" value="1"/>
</dbReference>
<dbReference type="RefSeq" id="XP_020430627.1">
    <property type="nucleotide sequence ID" value="XM_020579952.1"/>
</dbReference>
<evidence type="ECO:0000313" key="4">
    <source>
        <dbReference type="Proteomes" id="UP000001396"/>
    </source>
</evidence>
<dbReference type="InParanoid" id="D3BKS3"/>
<dbReference type="InterPro" id="IPR010987">
    <property type="entry name" value="Glutathione-S-Trfase_C-like"/>
</dbReference>
<protein>
    <recommendedName>
        <fullName evidence="5">Glutathione S-transferase</fullName>
    </recommendedName>
</protein>
<dbReference type="InterPro" id="IPR004045">
    <property type="entry name" value="Glutathione_S-Trfase_N"/>
</dbReference>
<dbReference type="SUPFAM" id="SSF52833">
    <property type="entry name" value="Thioredoxin-like"/>
    <property type="match status" value="1"/>
</dbReference>
<name>D3BKS3_HETP5</name>
<dbReference type="STRING" id="670386.D3BKS3"/>
<dbReference type="AlphaFoldDB" id="D3BKS3"/>
<dbReference type="Pfam" id="PF14497">
    <property type="entry name" value="GST_C_3"/>
    <property type="match status" value="1"/>
</dbReference>
<accession>D3BKS3</accession>
<dbReference type="PROSITE" id="PS50404">
    <property type="entry name" value="GST_NTER"/>
    <property type="match status" value="1"/>
</dbReference>
<organism evidence="3 4">
    <name type="scientific">Heterostelium pallidum (strain ATCC 26659 / Pp 5 / PN500)</name>
    <name type="common">Cellular slime mold</name>
    <name type="synonym">Polysphondylium pallidum</name>
    <dbReference type="NCBI Taxonomy" id="670386"/>
    <lineage>
        <taxon>Eukaryota</taxon>
        <taxon>Amoebozoa</taxon>
        <taxon>Evosea</taxon>
        <taxon>Eumycetozoa</taxon>
        <taxon>Dictyostelia</taxon>
        <taxon>Acytosteliales</taxon>
        <taxon>Acytosteliaceae</taxon>
        <taxon>Heterostelium</taxon>
    </lineage>
</organism>
<evidence type="ECO:0000313" key="3">
    <source>
        <dbReference type="EMBL" id="EFA78503.1"/>
    </source>
</evidence>